<keyword evidence="6 8" id="KW-1133">Transmembrane helix</keyword>
<gene>
    <name evidence="10" type="ORF">DWY20_12735</name>
</gene>
<dbReference type="EMBL" id="QRUU01000069">
    <property type="protein sequence ID" value="RGR92427.1"/>
    <property type="molecule type" value="Genomic_DNA"/>
</dbReference>
<evidence type="ECO:0000256" key="8">
    <source>
        <dbReference type="RuleBase" id="RU363032"/>
    </source>
</evidence>
<keyword evidence="3 8" id="KW-0813">Transport</keyword>
<dbReference type="SUPFAM" id="SSF161098">
    <property type="entry name" value="MetI-like"/>
    <property type="match status" value="1"/>
</dbReference>
<comment type="subcellular location">
    <subcellularLocation>
        <location evidence="1 8">Cell membrane</location>
        <topology evidence="1 8">Multi-pass membrane protein</topology>
    </subcellularLocation>
</comment>
<feature type="domain" description="ABC transmembrane type-1" evidence="9">
    <location>
        <begin position="63"/>
        <end position="252"/>
    </location>
</feature>
<feature type="transmembrane region" description="Helical" evidence="8">
    <location>
        <begin position="100"/>
        <end position="122"/>
    </location>
</feature>
<evidence type="ECO:0000256" key="4">
    <source>
        <dbReference type="ARBA" id="ARBA00022475"/>
    </source>
</evidence>
<sequence>MKKLQHFFSSRKSWVLPYLIFSVIFVIIPLLLIVVYAFTDDMGHLTLANFSKFFAHSESVNTFVYSIGIAILTTLGCILLGYPVAWILNNSKNLSYSRTLIMLFILPMWVNILVRTLATVALFDFCGLPLGEGALIFGMIYNFIPFMIYPIYNTLQKMDRSYIEAAQDLGANSFQVFWKVIFPLSMPGVVSGIMMVFMPTISTFAIAELLTMNNIKLFGTTIQENINNSLWNYGAALSLIMLFLIAATSLFTPENKDESERGGGVW</sequence>
<evidence type="ECO:0000256" key="5">
    <source>
        <dbReference type="ARBA" id="ARBA00022692"/>
    </source>
</evidence>
<dbReference type="Proteomes" id="UP000285864">
    <property type="component" value="Unassembled WGS sequence"/>
</dbReference>
<dbReference type="Pfam" id="PF00528">
    <property type="entry name" value="BPD_transp_1"/>
    <property type="match status" value="1"/>
</dbReference>
<feature type="transmembrane region" description="Helical" evidence="8">
    <location>
        <begin position="15"/>
        <end position="38"/>
    </location>
</feature>
<organism evidence="10 11">
    <name type="scientific">Phocaeicola coprocola</name>
    <dbReference type="NCBI Taxonomy" id="310298"/>
    <lineage>
        <taxon>Bacteria</taxon>
        <taxon>Pseudomonadati</taxon>
        <taxon>Bacteroidota</taxon>
        <taxon>Bacteroidia</taxon>
        <taxon>Bacteroidales</taxon>
        <taxon>Bacteroidaceae</taxon>
        <taxon>Phocaeicola</taxon>
    </lineage>
</organism>
<keyword evidence="7 8" id="KW-0472">Membrane</keyword>
<accession>A0A412GCB0</accession>
<evidence type="ECO:0000313" key="11">
    <source>
        <dbReference type="Proteomes" id="UP000285864"/>
    </source>
</evidence>
<dbReference type="InterPro" id="IPR035906">
    <property type="entry name" value="MetI-like_sf"/>
</dbReference>
<evidence type="ECO:0000313" key="10">
    <source>
        <dbReference type="EMBL" id="RGR92427.1"/>
    </source>
</evidence>
<comment type="caution">
    <text evidence="10">The sequence shown here is derived from an EMBL/GenBank/DDBJ whole genome shotgun (WGS) entry which is preliminary data.</text>
</comment>
<evidence type="ECO:0000256" key="6">
    <source>
        <dbReference type="ARBA" id="ARBA00022989"/>
    </source>
</evidence>
<dbReference type="PANTHER" id="PTHR42929">
    <property type="entry name" value="INNER MEMBRANE ABC TRANSPORTER PERMEASE PROTEIN YDCU-RELATED-RELATED"/>
    <property type="match status" value="1"/>
</dbReference>
<dbReference type="CDD" id="cd06261">
    <property type="entry name" value="TM_PBP2"/>
    <property type="match status" value="1"/>
</dbReference>
<comment type="similarity">
    <text evidence="2">Belongs to the binding-protein-dependent transport system permease family. CysTW subfamily.</text>
</comment>
<protein>
    <submittedName>
        <fullName evidence="10">ABC transporter permease</fullName>
    </submittedName>
</protein>
<dbReference type="Gene3D" id="1.10.3720.10">
    <property type="entry name" value="MetI-like"/>
    <property type="match status" value="1"/>
</dbReference>
<feature type="transmembrane region" description="Helical" evidence="8">
    <location>
        <begin position="230"/>
        <end position="251"/>
    </location>
</feature>
<dbReference type="GO" id="GO:0005886">
    <property type="term" value="C:plasma membrane"/>
    <property type="evidence" value="ECO:0007669"/>
    <property type="project" value="UniProtKB-SubCell"/>
</dbReference>
<name>A0A412GCB0_9BACT</name>
<dbReference type="PANTHER" id="PTHR42929:SF1">
    <property type="entry name" value="INNER MEMBRANE ABC TRANSPORTER PERMEASE PROTEIN YDCU-RELATED"/>
    <property type="match status" value="1"/>
</dbReference>
<evidence type="ECO:0000256" key="2">
    <source>
        <dbReference type="ARBA" id="ARBA00007069"/>
    </source>
</evidence>
<feature type="transmembrane region" description="Helical" evidence="8">
    <location>
        <begin position="63"/>
        <end position="88"/>
    </location>
</feature>
<dbReference type="AlphaFoldDB" id="A0A412GCB0"/>
<proteinExistence type="inferred from homology"/>
<evidence type="ECO:0000256" key="1">
    <source>
        <dbReference type="ARBA" id="ARBA00004651"/>
    </source>
</evidence>
<feature type="transmembrane region" description="Helical" evidence="8">
    <location>
        <begin position="134"/>
        <end position="152"/>
    </location>
</feature>
<reference evidence="10 11" key="1">
    <citation type="submission" date="2018-08" db="EMBL/GenBank/DDBJ databases">
        <title>A genome reference for cultivated species of the human gut microbiota.</title>
        <authorList>
            <person name="Zou Y."/>
            <person name="Xue W."/>
            <person name="Luo G."/>
        </authorList>
    </citation>
    <scope>NUCLEOTIDE SEQUENCE [LARGE SCALE GENOMIC DNA]</scope>
    <source>
        <strain evidence="10 11">AF24-2</strain>
    </source>
</reference>
<evidence type="ECO:0000256" key="3">
    <source>
        <dbReference type="ARBA" id="ARBA00022448"/>
    </source>
</evidence>
<evidence type="ECO:0000259" key="9">
    <source>
        <dbReference type="PROSITE" id="PS50928"/>
    </source>
</evidence>
<dbReference type="GO" id="GO:0055085">
    <property type="term" value="P:transmembrane transport"/>
    <property type="evidence" value="ECO:0007669"/>
    <property type="project" value="InterPro"/>
</dbReference>
<dbReference type="InterPro" id="IPR000515">
    <property type="entry name" value="MetI-like"/>
</dbReference>
<keyword evidence="11" id="KW-1185">Reference proteome</keyword>
<dbReference type="PROSITE" id="PS50928">
    <property type="entry name" value="ABC_TM1"/>
    <property type="match status" value="1"/>
</dbReference>
<keyword evidence="4" id="KW-1003">Cell membrane</keyword>
<dbReference type="RefSeq" id="WP_118485132.1">
    <property type="nucleotide sequence ID" value="NZ_CAUELD010000100.1"/>
</dbReference>
<evidence type="ECO:0000256" key="7">
    <source>
        <dbReference type="ARBA" id="ARBA00023136"/>
    </source>
</evidence>
<keyword evidence="5 8" id="KW-0812">Transmembrane</keyword>